<dbReference type="SUPFAM" id="SSF47459">
    <property type="entry name" value="HLH, helix-loop-helix DNA-binding domain"/>
    <property type="match status" value="1"/>
</dbReference>
<comment type="subcellular location">
    <subcellularLocation>
        <location evidence="1">Nucleus</location>
    </subcellularLocation>
</comment>
<name>A0A813W2J1_9BILA</name>
<gene>
    <name evidence="10" type="ORF">JXQ802_LOCUS20660</name>
    <name evidence="9" type="ORF">PYM288_LOCUS6955</name>
</gene>
<feature type="region of interest" description="Disordered" evidence="7">
    <location>
        <begin position="583"/>
        <end position="604"/>
    </location>
</feature>
<dbReference type="InterPro" id="IPR036638">
    <property type="entry name" value="HLH_DNA-bd_sf"/>
</dbReference>
<protein>
    <recommendedName>
        <fullName evidence="8">BHLH domain-containing protein</fullName>
    </recommendedName>
</protein>
<dbReference type="PANTHER" id="PTHR15741:SF37">
    <property type="entry name" value="LD38259P"/>
    <property type="match status" value="1"/>
</dbReference>
<organism evidence="9 11">
    <name type="scientific">Rotaria sordida</name>
    <dbReference type="NCBI Taxonomy" id="392033"/>
    <lineage>
        <taxon>Eukaryota</taxon>
        <taxon>Metazoa</taxon>
        <taxon>Spiralia</taxon>
        <taxon>Gnathifera</taxon>
        <taxon>Rotifera</taxon>
        <taxon>Eurotatoria</taxon>
        <taxon>Bdelloidea</taxon>
        <taxon>Philodinida</taxon>
        <taxon>Philodinidae</taxon>
        <taxon>Rotaria</taxon>
    </lineage>
</organism>
<dbReference type="PANTHER" id="PTHR15741">
    <property type="entry name" value="BASIC HELIX-LOOP-HELIX ZIP TRANSCRIPTION FACTOR"/>
    <property type="match status" value="1"/>
</dbReference>
<feature type="region of interest" description="Disordered" evidence="7">
    <location>
        <begin position="428"/>
        <end position="502"/>
    </location>
</feature>
<keyword evidence="6" id="KW-0175">Coiled coil</keyword>
<dbReference type="CDD" id="cd11405">
    <property type="entry name" value="bHLHzip_MLXIP_like"/>
    <property type="match status" value="1"/>
</dbReference>
<feature type="region of interest" description="Disordered" evidence="7">
    <location>
        <begin position="10"/>
        <end position="30"/>
    </location>
</feature>
<dbReference type="Proteomes" id="UP000663854">
    <property type="component" value="Unassembled WGS sequence"/>
</dbReference>
<evidence type="ECO:0000256" key="1">
    <source>
        <dbReference type="ARBA" id="ARBA00004123"/>
    </source>
</evidence>
<dbReference type="CDD" id="cd21739">
    <property type="entry name" value="NES2-NLS_ChREBP-like"/>
    <property type="match status" value="1"/>
</dbReference>
<keyword evidence="4" id="KW-0804">Transcription</keyword>
<evidence type="ECO:0000313" key="10">
    <source>
        <dbReference type="EMBL" id="CAF1130170.1"/>
    </source>
</evidence>
<dbReference type="InterPro" id="IPR052207">
    <property type="entry name" value="Max-like/E-box_TFs"/>
</dbReference>
<dbReference type="PROSITE" id="PS50888">
    <property type="entry name" value="BHLH"/>
    <property type="match status" value="1"/>
</dbReference>
<comment type="caution">
    <text evidence="9">The sequence shown here is derived from an EMBL/GenBank/DDBJ whole genome shotgun (WGS) entry which is preliminary data.</text>
</comment>
<evidence type="ECO:0000256" key="2">
    <source>
        <dbReference type="ARBA" id="ARBA00023015"/>
    </source>
</evidence>
<evidence type="ECO:0000256" key="3">
    <source>
        <dbReference type="ARBA" id="ARBA00023125"/>
    </source>
</evidence>
<dbReference type="Proteomes" id="UP000663870">
    <property type="component" value="Unassembled WGS sequence"/>
</dbReference>
<dbReference type="EMBL" id="CAJNOL010000593">
    <property type="protein sequence ID" value="CAF1130170.1"/>
    <property type="molecule type" value="Genomic_DNA"/>
</dbReference>
<feature type="compositionally biased region" description="Polar residues" evidence="7">
    <location>
        <begin position="15"/>
        <end position="30"/>
    </location>
</feature>
<dbReference type="Gene3D" id="4.10.280.10">
    <property type="entry name" value="Helix-loop-helix DNA-binding domain"/>
    <property type="match status" value="1"/>
</dbReference>
<evidence type="ECO:0000313" key="9">
    <source>
        <dbReference type="EMBL" id="CAF0848831.1"/>
    </source>
</evidence>
<accession>A0A813W2J1</accession>
<dbReference type="GO" id="GO:0000981">
    <property type="term" value="F:DNA-binding transcription factor activity, RNA polymerase II-specific"/>
    <property type="evidence" value="ECO:0007669"/>
    <property type="project" value="TreeGrafter"/>
</dbReference>
<feature type="compositionally biased region" description="Polar residues" evidence="7">
    <location>
        <begin position="478"/>
        <end position="487"/>
    </location>
</feature>
<proteinExistence type="predicted"/>
<evidence type="ECO:0000256" key="5">
    <source>
        <dbReference type="ARBA" id="ARBA00023242"/>
    </source>
</evidence>
<dbReference type="SMART" id="SM00353">
    <property type="entry name" value="HLH"/>
    <property type="match status" value="1"/>
</dbReference>
<evidence type="ECO:0000256" key="7">
    <source>
        <dbReference type="SAM" id="MobiDB-lite"/>
    </source>
</evidence>
<dbReference type="EMBL" id="CAJNOH010000080">
    <property type="protein sequence ID" value="CAF0848831.1"/>
    <property type="molecule type" value="Genomic_DNA"/>
</dbReference>
<keyword evidence="2" id="KW-0805">Transcription regulation</keyword>
<keyword evidence="12" id="KW-1185">Reference proteome</keyword>
<keyword evidence="5" id="KW-0539">Nucleus</keyword>
<evidence type="ECO:0000313" key="12">
    <source>
        <dbReference type="Proteomes" id="UP000663870"/>
    </source>
</evidence>
<evidence type="ECO:0000256" key="4">
    <source>
        <dbReference type="ARBA" id="ARBA00023163"/>
    </source>
</evidence>
<dbReference type="Pfam" id="PF00010">
    <property type="entry name" value="HLH"/>
    <property type="match status" value="1"/>
</dbReference>
<dbReference type="GO" id="GO:0005634">
    <property type="term" value="C:nucleus"/>
    <property type="evidence" value="ECO:0007669"/>
    <property type="project" value="UniProtKB-SubCell"/>
</dbReference>
<evidence type="ECO:0000259" key="8">
    <source>
        <dbReference type="PROSITE" id="PS50888"/>
    </source>
</evidence>
<feature type="domain" description="BHLH" evidence="8">
    <location>
        <begin position="591"/>
        <end position="645"/>
    </location>
</feature>
<evidence type="ECO:0000313" key="11">
    <source>
        <dbReference type="Proteomes" id="UP000663854"/>
    </source>
</evidence>
<sequence length="792" mass="90463">MLRSAKKIKLEHDTYANNHQKTTKQHPQSGQYMTLRIDDDGPTNEIPCPSPIPNPNEQLIPQGLAIVNDTTQGETERHTEFNGRFVSLVSLLRVINTVYRSNLTSPKWKNFRGSRIECQDKIRINNVIWRTWHQQYNGKTKTLVCRFVSPLDAQTSTTQINHQLKQQITNNLKGEYMKWRRLSYKTTLHRTDIDSRTVEGKHLWGNISEIHTSKINSNFRRIRTPSPDSYSALDDYDLVADQLLFSTTNAFNDKDSDCPLSVLGGNPDLYQPIMGQYYFDFHTLDMFDPLNDDFTSRCNNDSLSTLSNYQNQSDFTLDVSTQSQQDLSNFQTLVSVATERPHLTIEQQNNIINQNNSNNNVQMNVNNMNSIAICNNIDYQPFHTYTQNLSQSIRNKNNNQLNTNNIEEIMPITNISMTQSTNIVMNTSQTSLSHKSNEIRQQQQQQQQTDLSICKPPPSSTLVDLLKQRRSPPVSMPAVTTSQQKQNSIVKQSRKSSKKSQIQIKRLSASNDNNIRNITNSNELAINSTLTGRRKTRRVVSRSTSEEIPLSYTQQQFPIPTSSSARKKNASISNDAIFLNGDGILDSSPSSSSSGGLDAESKRRRNIKNGFDNLRFLIPELNNPTNAKKSKAQMLECTANQIQQATEIRDKMKNEVDRLQQEEEQLKEKISQYQASLPIDGIPSVPTANRSREASYTLFHSYVADRTRKHWHFYPYSLVLKRLFDTYQNTVKCESSEEFQRSLNEWKTNSLTLVQLRQAAAQSVMDMGRTTSLISSPEQVPEECVRLALSDF</sequence>
<keyword evidence="3" id="KW-0238">DNA-binding</keyword>
<evidence type="ECO:0000256" key="6">
    <source>
        <dbReference type="SAM" id="Coils"/>
    </source>
</evidence>
<reference evidence="9" key="1">
    <citation type="submission" date="2021-02" db="EMBL/GenBank/DDBJ databases">
        <authorList>
            <person name="Nowell W R."/>
        </authorList>
    </citation>
    <scope>NUCLEOTIDE SEQUENCE</scope>
</reference>
<dbReference type="InterPro" id="IPR011598">
    <property type="entry name" value="bHLH_dom"/>
</dbReference>
<dbReference type="GO" id="GO:0000978">
    <property type="term" value="F:RNA polymerase II cis-regulatory region sequence-specific DNA binding"/>
    <property type="evidence" value="ECO:0007669"/>
    <property type="project" value="TreeGrafter"/>
</dbReference>
<feature type="coiled-coil region" evidence="6">
    <location>
        <begin position="635"/>
        <end position="676"/>
    </location>
</feature>
<dbReference type="GO" id="GO:0046983">
    <property type="term" value="F:protein dimerization activity"/>
    <property type="evidence" value="ECO:0007669"/>
    <property type="project" value="InterPro"/>
</dbReference>
<dbReference type="AlphaFoldDB" id="A0A813W2J1"/>